<reference evidence="15" key="2">
    <citation type="submission" date="2019-01" db="EMBL/GenBank/DDBJ databases">
        <title>Genome sequence of Desulfonema ishimotonii strain Tokyo 01.</title>
        <authorList>
            <person name="Fukui M."/>
        </authorList>
    </citation>
    <scope>NUCLEOTIDE SEQUENCE [LARGE SCALE GENOMIC DNA]</scope>
    <source>
        <strain evidence="15">Tokyo 01</strain>
    </source>
</reference>
<dbReference type="GO" id="GO:0006565">
    <property type="term" value="P:L-serine catabolic process"/>
    <property type="evidence" value="ECO:0007669"/>
    <property type="project" value="TreeGrafter"/>
</dbReference>
<protein>
    <recommendedName>
        <fullName evidence="5 11">Threonine synthase</fullName>
        <ecNumber evidence="4 11">4.2.3.1</ecNumber>
    </recommendedName>
</protein>
<dbReference type="InterPro" id="IPR036052">
    <property type="entry name" value="TrpB-like_PALP_sf"/>
</dbReference>
<sequence length="501" mass="55190">MKPEHFPKEIQAHLIPEQNGKLIYRCLGCGAEHSIEKLLYTCPGCGAVLLIYDENFDRLKEIPGETWHQIFDYRKMLTIPALKGIYRYHEFIGPVIPTDAIVYLGEGHTPVVEGNGIMQEKAGLRFYFKNDGQNPSASFKDRGMASALSYINYLVKSGMISDVLAICASTGDTSAAAALYAAYLKPHIKSAVLLPHKKVTPQQLGQPLGSGASVFEIPGVFDDCMKVVEHLADNYNVALLNSKNAWRILGQESYSYEVAQDFEYDMADKVVVVPIGNAGNITAVMSGFLKFYETGIISALPKVIGVQSEHANPVYKYYLEPDPAKREFVPMTVSPSVAQAAMIGNPVSMPRVIRLAEQYNRTAGGQRVFFISVTEQEIMDWELTANRNGHIACTHGGESLAGLVRALKLGYVDKDDVAVVDSTAHALKFAGFQQMYFENSFPPEFGVTPKPELVNAPTLMRPADLERVPEPGNPLGEADFKKFVRRVSDEIAATLKLTSLK</sequence>
<feature type="domain" description="Tryptophan synthase beta chain-like PALP" evidence="13">
    <location>
        <begin position="104"/>
        <end position="420"/>
    </location>
</feature>
<dbReference type="InterPro" id="IPR000634">
    <property type="entry name" value="Ser/Thr_deHydtase_PyrdxlP-BS"/>
</dbReference>
<evidence type="ECO:0000313" key="14">
    <source>
        <dbReference type="EMBL" id="GBC63706.1"/>
    </source>
</evidence>
<dbReference type="OrthoDB" id="9763107at2"/>
<dbReference type="GO" id="GO:0004795">
    <property type="term" value="F:threonine synthase activity"/>
    <property type="evidence" value="ECO:0007669"/>
    <property type="project" value="UniProtKB-UniRule"/>
</dbReference>
<organism evidence="14 15">
    <name type="scientific">Desulfonema ishimotonii</name>
    <dbReference type="NCBI Taxonomy" id="45657"/>
    <lineage>
        <taxon>Bacteria</taxon>
        <taxon>Pseudomonadati</taxon>
        <taxon>Thermodesulfobacteriota</taxon>
        <taxon>Desulfobacteria</taxon>
        <taxon>Desulfobacterales</taxon>
        <taxon>Desulfococcaceae</taxon>
        <taxon>Desulfonema</taxon>
    </lineage>
</organism>
<keyword evidence="15" id="KW-1185">Reference proteome</keyword>
<accession>A0A401G3C1</accession>
<dbReference type="GO" id="GO:0006567">
    <property type="term" value="P:L-threonine catabolic process"/>
    <property type="evidence" value="ECO:0007669"/>
    <property type="project" value="TreeGrafter"/>
</dbReference>
<dbReference type="InterPro" id="IPR001926">
    <property type="entry name" value="TrpB-like_PALP"/>
</dbReference>
<dbReference type="GO" id="GO:0009097">
    <property type="term" value="P:isoleucine biosynthetic process"/>
    <property type="evidence" value="ECO:0007669"/>
    <property type="project" value="TreeGrafter"/>
</dbReference>
<dbReference type="AlphaFoldDB" id="A0A401G3C1"/>
<comment type="similarity">
    <text evidence="3">Belongs to the threonine synthase family.</text>
</comment>
<name>A0A401G3C1_9BACT</name>
<dbReference type="EMBL" id="BEXT01000001">
    <property type="protein sequence ID" value="GBC63706.1"/>
    <property type="molecule type" value="Genomic_DNA"/>
</dbReference>
<dbReference type="GO" id="GO:0004794">
    <property type="term" value="F:threonine deaminase activity"/>
    <property type="evidence" value="ECO:0007669"/>
    <property type="project" value="TreeGrafter"/>
</dbReference>
<dbReference type="Proteomes" id="UP000288096">
    <property type="component" value="Unassembled WGS sequence"/>
</dbReference>
<comment type="cofactor">
    <cofactor evidence="1 12">
        <name>pyridoxal 5'-phosphate</name>
        <dbReference type="ChEBI" id="CHEBI:597326"/>
    </cofactor>
</comment>
<evidence type="ECO:0000256" key="8">
    <source>
        <dbReference type="ARBA" id="ARBA00022898"/>
    </source>
</evidence>
<comment type="caution">
    <text evidence="14">The sequence shown here is derived from an EMBL/GenBank/DDBJ whole genome shotgun (WGS) entry which is preliminary data.</text>
</comment>
<evidence type="ECO:0000259" key="13">
    <source>
        <dbReference type="Pfam" id="PF00291"/>
    </source>
</evidence>
<evidence type="ECO:0000313" key="15">
    <source>
        <dbReference type="Proteomes" id="UP000288096"/>
    </source>
</evidence>
<evidence type="ECO:0000256" key="12">
    <source>
        <dbReference type="PIRSR" id="PIRSR604450-51"/>
    </source>
</evidence>
<dbReference type="GO" id="GO:0030170">
    <property type="term" value="F:pyridoxal phosphate binding"/>
    <property type="evidence" value="ECO:0007669"/>
    <property type="project" value="InterPro"/>
</dbReference>
<dbReference type="RefSeq" id="WP_124330748.1">
    <property type="nucleotide sequence ID" value="NZ_BEXT01000001.1"/>
</dbReference>
<dbReference type="GO" id="GO:0009088">
    <property type="term" value="P:threonine biosynthetic process"/>
    <property type="evidence" value="ECO:0007669"/>
    <property type="project" value="UniProtKB-UniRule"/>
</dbReference>
<keyword evidence="7" id="KW-0791">Threonine biosynthesis</keyword>
<comment type="pathway">
    <text evidence="2">Amino-acid biosynthesis; L-threonine biosynthesis; L-threonine from L-aspartate: step 5/5.</text>
</comment>
<keyword evidence="9" id="KW-0456">Lyase</keyword>
<evidence type="ECO:0000256" key="11">
    <source>
        <dbReference type="NCBIfam" id="TIGR00260"/>
    </source>
</evidence>
<dbReference type="Gene3D" id="3.40.50.1100">
    <property type="match status" value="2"/>
</dbReference>
<dbReference type="InterPro" id="IPR004450">
    <property type="entry name" value="Thr_synthase-like"/>
</dbReference>
<dbReference type="Pfam" id="PF00291">
    <property type="entry name" value="PALP"/>
    <property type="match status" value="1"/>
</dbReference>
<evidence type="ECO:0000256" key="10">
    <source>
        <dbReference type="ARBA" id="ARBA00049144"/>
    </source>
</evidence>
<evidence type="ECO:0000256" key="1">
    <source>
        <dbReference type="ARBA" id="ARBA00001933"/>
    </source>
</evidence>
<dbReference type="UniPathway" id="UPA00050">
    <property type="reaction ID" value="UER00065"/>
</dbReference>
<keyword evidence="8 12" id="KW-0663">Pyridoxal phosphate</keyword>
<dbReference type="PANTHER" id="PTHR48078:SF6">
    <property type="entry name" value="L-THREONINE DEHYDRATASE CATABOLIC TDCB"/>
    <property type="match status" value="1"/>
</dbReference>
<evidence type="ECO:0000256" key="2">
    <source>
        <dbReference type="ARBA" id="ARBA00004979"/>
    </source>
</evidence>
<evidence type="ECO:0000256" key="9">
    <source>
        <dbReference type="ARBA" id="ARBA00023239"/>
    </source>
</evidence>
<comment type="catalytic activity">
    <reaction evidence="10">
        <text>O-phospho-L-homoserine + H2O = L-threonine + phosphate</text>
        <dbReference type="Rhea" id="RHEA:10840"/>
        <dbReference type="ChEBI" id="CHEBI:15377"/>
        <dbReference type="ChEBI" id="CHEBI:43474"/>
        <dbReference type="ChEBI" id="CHEBI:57590"/>
        <dbReference type="ChEBI" id="CHEBI:57926"/>
        <dbReference type="EC" id="4.2.3.1"/>
    </reaction>
</comment>
<evidence type="ECO:0000256" key="5">
    <source>
        <dbReference type="ARBA" id="ARBA00018679"/>
    </source>
</evidence>
<evidence type="ECO:0000256" key="7">
    <source>
        <dbReference type="ARBA" id="ARBA00022697"/>
    </source>
</evidence>
<evidence type="ECO:0000256" key="6">
    <source>
        <dbReference type="ARBA" id="ARBA00022605"/>
    </source>
</evidence>
<evidence type="ECO:0000256" key="3">
    <source>
        <dbReference type="ARBA" id="ARBA00005517"/>
    </source>
</evidence>
<evidence type="ECO:0000256" key="4">
    <source>
        <dbReference type="ARBA" id="ARBA00013028"/>
    </source>
</evidence>
<dbReference type="NCBIfam" id="TIGR00260">
    <property type="entry name" value="thrC"/>
    <property type="match status" value="1"/>
</dbReference>
<dbReference type="EC" id="4.2.3.1" evidence="4 11"/>
<dbReference type="PROSITE" id="PS00165">
    <property type="entry name" value="DEHYDRATASE_SER_THR"/>
    <property type="match status" value="1"/>
</dbReference>
<gene>
    <name evidence="14" type="ORF">DENIS_4704</name>
</gene>
<proteinExistence type="inferred from homology"/>
<dbReference type="InterPro" id="IPR050147">
    <property type="entry name" value="Ser/Thr_Dehydratase"/>
</dbReference>
<feature type="modified residue" description="N6-(pyridoxal phosphate)lysine" evidence="12">
    <location>
        <position position="140"/>
    </location>
</feature>
<reference evidence="15" key="1">
    <citation type="submission" date="2017-11" db="EMBL/GenBank/DDBJ databases">
        <authorList>
            <person name="Watanabe M."/>
            <person name="Kojima H."/>
        </authorList>
    </citation>
    <scope>NUCLEOTIDE SEQUENCE [LARGE SCALE GENOMIC DNA]</scope>
    <source>
        <strain evidence="15">Tokyo 01</strain>
    </source>
</reference>
<dbReference type="GO" id="GO:0003941">
    <property type="term" value="F:L-serine ammonia-lyase activity"/>
    <property type="evidence" value="ECO:0007669"/>
    <property type="project" value="TreeGrafter"/>
</dbReference>
<dbReference type="SUPFAM" id="SSF53686">
    <property type="entry name" value="Tryptophan synthase beta subunit-like PLP-dependent enzymes"/>
    <property type="match status" value="1"/>
</dbReference>
<keyword evidence="6" id="KW-0028">Amino-acid biosynthesis</keyword>
<dbReference type="PANTHER" id="PTHR48078">
    <property type="entry name" value="THREONINE DEHYDRATASE, MITOCHONDRIAL-RELATED"/>
    <property type="match status" value="1"/>
</dbReference>